<dbReference type="Proteomes" id="UP000007110">
    <property type="component" value="Unassembled WGS sequence"/>
</dbReference>
<keyword evidence="2" id="KW-0732">Signal</keyword>
<sequence length="129" mass="14637">MRQTLAILLVLAVVGAAFVDAGKADFERRRMEQSKKIRGGMERLKSIDNGFLGGRMDFETVKAEAEQARRAGMANFRGKVNKLQNPHADQMDKLRTKMAADQAKLGSKTNFRNDRYMKSNMKKAFKRQP</sequence>
<dbReference type="KEGG" id="spu:589921"/>
<reference evidence="3" key="2">
    <citation type="submission" date="2021-01" db="UniProtKB">
        <authorList>
            <consortium name="EnsemblMetazoa"/>
        </authorList>
    </citation>
    <scope>IDENTIFICATION</scope>
</reference>
<protein>
    <submittedName>
        <fullName evidence="3">Uncharacterized protein</fullName>
    </submittedName>
</protein>
<feature type="signal peptide" evidence="2">
    <location>
        <begin position="1"/>
        <end position="21"/>
    </location>
</feature>
<feature type="region of interest" description="Disordered" evidence="1">
    <location>
        <begin position="100"/>
        <end position="129"/>
    </location>
</feature>
<dbReference type="InParanoid" id="A0A7M7SVN4"/>
<feature type="compositionally biased region" description="Basic residues" evidence="1">
    <location>
        <begin position="120"/>
        <end position="129"/>
    </location>
</feature>
<dbReference type="RefSeq" id="XP_030834801.1">
    <property type="nucleotide sequence ID" value="XM_030978941.1"/>
</dbReference>
<organism evidence="3 4">
    <name type="scientific">Strongylocentrotus purpuratus</name>
    <name type="common">Purple sea urchin</name>
    <dbReference type="NCBI Taxonomy" id="7668"/>
    <lineage>
        <taxon>Eukaryota</taxon>
        <taxon>Metazoa</taxon>
        <taxon>Echinodermata</taxon>
        <taxon>Eleutherozoa</taxon>
        <taxon>Echinozoa</taxon>
        <taxon>Echinoidea</taxon>
        <taxon>Euechinoidea</taxon>
        <taxon>Echinacea</taxon>
        <taxon>Camarodonta</taxon>
        <taxon>Echinidea</taxon>
        <taxon>Strongylocentrotidae</taxon>
        <taxon>Strongylocentrotus</taxon>
    </lineage>
</organism>
<feature type="chain" id="PRO_5029511889" evidence="2">
    <location>
        <begin position="22"/>
        <end position="129"/>
    </location>
</feature>
<dbReference type="GeneID" id="589921"/>
<accession>A0A7M7SVN4</accession>
<dbReference type="AlphaFoldDB" id="A0A7M7SVN4"/>
<dbReference type="EnsemblMetazoa" id="XM_030978941">
    <property type="protein sequence ID" value="XP_030834801"/>
    <property type="gene ID" value="LOC589921"/>
</dbReference>
<name>A0A7M7SVN4_STRPU</name>
<reference evidence="4" key="1">
    <citation type="submission" date="2015-02" db="EMBL/GenBank/DDBJ databases">
        <title>Genome sequencing for Strongylocentrotus purpuratus.</title>
        <authorList>
            <person name="Murali S."/>
            <person name="Liu Y."/>
            <person name="Vee V."/>
            <person name="English A."/>
            <person name="Wang M."/>
            <person name="Skinner E."/>
            <person name="Han Y."/>
            <person name="Muzny D.M."/>
            <person name="Worley K.C."/>
            <person name="Gibbs R.A."/>
        </authorList>
    </citation>
    <scope>NUCLEOTIDE SEQUENCE</scope>
</reference>
<evidence type="ECO:0000256" key="2">
    <source>
        <dbReference type="SAM" id="SignalP"/>
    </source>
</evidence>
<evidence type="ECO:0000256" key="1">
    <source>
        <dbReference type="SAM" id="MobiDB-lite"/>
    </source>
</evidence>
<keyword evidence="4" id="KW-1185">Reference proteome</keyword>
<proteinExistence type="predicted"/>
<evidence type="ECO:0000313" key="3">
    <source>
        <dbReference type="EnsemblMetazoa" id="XP_030834801"/>
    </source>
</evidence>
<evidence type="ECO:0000313" key="4">
    <source>
        <dbReference type="Proteomes" id="UP000007110"/>
    </source>
</evidence>
<dbReference type="OMA" id="FRNDRYM"/>